<dbReference type="PROSITE" id="PS50994">
    <property type="entry name" value="INTEGRASE"/>
    <property type="match status" value="1"/>
</dbReference>
<evidence type="ECO:0000256" key="6">
    <source>
        <dbReference type="ARBA" id="ARBA00022723"/>
    </source>
</evidence>
<evidence type="ECO:0000256" key="4">
    <source>
        <dbReference type="ARBA" id="ARBA00022695"/>
    </source>
</evidence>
<evidence type="ECO:0000256" key="12">
    <source>
        <dbReference type="ARBA" id="ARBA00022918"/>
    </source>
</evidence>
<gene>
    <name evidence="18" type="ORF">F3Y22_tig00111238pilonHSYRG00204</name>
</gene>
<dbReference type="InterPro" id="IPR036397">
    <property type="entry name" value="RNaseH_sf"/>
</dbReference>
<dbReference type="SUPFAM" id="SSF50630">
    <property type="entry name" value="Acid proteases"/>
    <property type="match status" value="1"/>
</dbReference>
<evidence type="ECO:0000256" key="7">
    <source>
        <dbReference type="ARBA" id="ARBA00022750"/>
    </source>
</evidence>
<dbReference type="GO" id="GO:0003964">
    <property type="term" value="F:RNA-directed DNA polymerase activity"/>
    <property type="evidence" value="ECO:0007669"/>
    <property type="project" value="UniProtKB-KW"/>
</dbReference>
<dbReference type="FunFam" id="1.10.340.70:FF:000001">
    <property type="entry name" value="Retrovirus-related Pol polyprotein from transposon gypsy-like Protein"/>
    <property type="match status" value="1"/>
</dbReference>
<dbReference type="GO" id="GO:0004519">
    <property type="term" value="F:endonuclease activity"/>
    <property type="evidence" value="ECO:0007669"/>
    <property type="project" value="UniProtKB-KW"/>
</dbReference>
<feature type="region of interest" description="Disordered" evidence="16">
    <location>
        <begin position="229"/>
        <end position="269"/>
    </location>
</feature>
<evidence type="ECO:0000256" key="14">
    <source>
        <dbReference type="ARBA" id="ARBA00023125"/>
    </source>
</evidence>
<evidence type="ECO:0000256" key="9">
    <source>
        <dbReference type="ARBA" id="ARBA00022801"/>
    </source>
</evidence>
<dbReference type="InterPro" id="IPR001584">
    <property type="entry name" value="Integrase_cat-core"/>
</dbReference>
<reference evidence="18" key="1">
    <citation type="submission" date="2019-09" db="EMBL/GenBank/DDBJ databases">
        <title>Draft genome information of white flower Hibiscus syriacus.</title>
        <authorList>
            <person name="Kim Y.-M."/>
        </authorList>
    </citation>
    <scope>NUCLEOTIDE SEQUENCE [LARGE SCALE GENOMIC DNA]</scope>
    <source>
        <strain evidence="18">YM2019G1</strain>
    </source>
</reference>
<dbReference type="Gene3D" id="2.40.70.10">
    <property type="entry name" value="Acid Proteases"/>
    <property type="match status" value="1"/>
</dbReference>
<keyword evidence="4" id="KW-0548">Nucleotidyltransferase</keyword>
<comment type="caution">
    <text evidence="18">The sequence shown here is derived from an EMBL/GenBank/DDBJ whole genome shotgun (WGS) entry which is preliminary data.</text>
</comment>
<dbReference type="CDD" id="cd00303">
    <property type="entry name" value="retropepsin_like"/>
    <property type="match status" value="1"/>
</dbReference>
<keyword evidence="19" id="KW-1185">Reference proteome</keyword>
<dbReference type="GO" id="GO:0003887">
    <property type="term" value="F:DNA-directed DNA polymerase activity"/>
    <property type="evidence" value="ECO:0007669"/>
    <property type="project" value="UniProtKB-KW"/>
</dbReference>
<evidence type="ECO:0000256" key="10">
    <source>
        <dbReference type="ARBA" id="ARBA00022842"/>
    </source>
</evidence>
<organism evidence="18 19">
    <name type="scientific">Hibiscus syriacus</name>
    <name type="common">Rose of Sharon</name>
    <dbReference type="NCBI Taxonomy" id="106335"/>
    <lineage>
        <taxon>Eukaryota</taxon>
        <taxon>Viridiplantae</taxon>
        <taxon>Streptophyta</taxon>
        <taxon>Embryophyta</taxon>
        <taxon>Tracheophyta</taxon>
        <taxon>Spermatophyta</taxon>
        <taxon>Magnoliopsida</taxon>
        <taxon>eudicotyledons</taxon>
        <taxon>Gunneridae</taxon>
        <taxon>Pentapetalae</taxon>
        <taxon>rosids</taxon>
        <taxon>malvids</taxon>
        <taxon>Malvales</taxon>
        <taxon>Malvaceae</taxon>
        <taxon>Malvoideae</taxon>
        <taxon>Hibiscus</taxon>
    </lineage>
</organism>
<keyword evidence="14" id="KW-0238">DNA-binding</keyword>
<keyword evidence="8" id="KW-0255">Endonuclease</keyword>
<dbReference type="GO" id="GO:0006310">
    <property type="term" value="P:DNA recombination"/>
    <property type="evidence" value="ECO:0007669"/>
    <property type="project" value="UniProtKB-KW"/>
</dbReference>
<evidence type="ECO:0000256" key="16">
    <source>
        <dbReference type="SAM" id="MobiDB-lite"/>
    </source>
</evidence>
<evidence type="ECO:0000256" key="1">
    <source>
        <dbReference type="ARBA" id="ARBA00012493"/>
    </source>
</evidence>
<dbReference type="InterPro" id="IPR056924">
    <property type="entry name" value="SH3_Tf2-1"/>
</dbReference>
<keyword evidence="3" id="KW-0808">Transferase</keyword>
<dbReference type="SUPFAM" id="SSF53098">
    <property type="entry name" value="Ribonuclease H-like"/>
    <property type="match status" value="1"/>
</dbReference>
<proteinExistence type="predicted"/>
<dbReference type="InterPro" id="IPR043128">
    <property type="entry name" value="Rev_trsase/Diguanyl_cyclase"/>
</dbReference>
<dbReference type="Gene3D" id="3.30.420.10">
    <property type="entry name" value="Ribonuclease H-like superfamily/Ribonuclease H"/>
    <property type="match status" value="1"/>
</dbReference>
<name>A0A6A2YT96_HIBSY</name>
<dbReference type="Pfam" id="PF17921">
    <property type="entry name" value="Integrase_H2C2"/>
    <property type="match status" value="1"/>
</dbReference>
<dbReference type="EC" id="2.7.7.49" evidence="1"/>
<dbReference type="InterPro" id="IPR012337">
    <property type="entry name" value="RNaseH-like_sf"/>
</dbReference>
<evidence type="ECO:0000313" key="19">
    <source>
        <dbReference type="Proteomes" id="UP000436088"/>
    </source>
</evidence>
<dbReference type="Gene3D" id="3.30.70.270">
    <property type="match status" value="1"/>
</dbReference>
<dbReference type="GO" id="GO:0003677">
    <property type="term" value="F:DNA binding"/>
    <property type="evidence" value="ECO:0007669"/>
    <property type="project" value="UniProtKB-KW"/>
</dbReference>
<keyword evidence="6" id="KW-0479">Metal-binding</keyword>
<dbReference type="CDD" id="cd09274">
    <property type="entry name" value="RNase_HI_RT_Ty3"/>
    <property type="match status" value="1"/>
</dbReference>
<dbReference type="InterPro" id="IPR050951">
    <property type="entry name" value="Retrovirus_Pol_polyprotein"/>
</dbReference>
<keyword evidence="2" id="KW-0645">Protease</keyword>
<evidence type="ECO:0000256" key="15">
    <source>
        <dbReference type="ARBA" id="ARBA00023172"/>
    </source>
</evidence>
<evidence type="ECO:0000259" key="17">
    <source>
        <dbReference type="PROSITE" id="PS50994"/>
    </source>
</evidence>
<keyword evidence="10" id="KW-0460">Magnesium</keyword>
<protein>
    <recommendedName>
        <fullName evidence="1">RNA-directed DNA polymerase</fullName>
        <ecNumber evidence="1">2.7.7.49</ecNumber>
    </recommendedName>
</protein>
<dbReference type="AlphaFoldDB" id="A0A6A2YT96"/>
<evidence type="ECO:0000256" key="11">
    <source>
        <dbReference type="ARBA" id="ARBA00022908"/>
    </source>
</evidence>
<dbReference type="Pfam" id="PF17917">
    <property type="entry name" value="RT_RNaseH"/>
    <property type="match status" value="1"/>
</dbReference>
<accession>A0A6A2YT96</accession>
<dbReference type="GO" id="GO:0004190">
    <property type="term" value="F:aspartic-type endopeptidase activity"/>
    <property type="evidence" value="ECO:0007669"/>
    <property type="project" value="UniProtKB-KW"/>
</dbReference>
<keyword evidence="12" id="KW-0695">RNA-directed DNA polymerase</keyword>
<dbReference type="InterPro" id="IPR041373">
    <property type="entry name" value="RT_RNaseH"/>
</dbReference>
<dbReference type="Gene3D" id="1.10.340.70">
    <property type="match status" value="1"/>
</dbReference>
<evidence type="ECO:0000256" key="13">
    <source>
        <dbReference type="ARBA" id="ARBA00022932"/>
    </source>
</evidence>
<dbReference type="Pfam" id="PF24626">
    <property type="entry name" value="SH3_Tf2-1"/>
    <property type="match status" value="1"/>
</dbReference>
<keyword evidence="11" id="KW-0229">DNA integration</keyword>
<sequence>MRSSPNGGLDLLEATKTLVAYLAAITKKETKAASSEVSKFQGRDKCEGTQRIWWPRSSKGSAEKVESVKDVLREETQALISELTENVDERTKGLKCMYLVMRAEIMQEVKELKSELLVYKVAVLNGVIGEAQIPRTRIDVPKSKEYKGSRNAQDVENFIWGMEQFFWGMGIGDDTTKMQIPDLGELEWYFAFMDGLQRWANMEIQRRGVTELSKALDAAEAIAPFEVKNTDTLQSKPKPKGNSGGEKAKGSFHKPTGNHGKPNDRPKKLFNPWEKRVAAIKENDGVESETLKLGSILSTMKVKNGRKKKGLMYVDITMAGQKMSAQVDTGASELFMSEQIAKRLGLHVEKATGSIKTVNAEEVPIAGVAKGIELTVGVPFTDCLCILDPKQQYIVPVSRWPGIDARMLSAIQISKGVRKEEPTFVASLVGTEPTMTDEVPSEVGQVLAEFRDVMTNELPQHLPPKREMDHKIELVPNAEPPAKTLYRIAPLELEELHRQLKELLDARYIRPSKAPFGAPVLFQKKHDGSLRMCIDYQALNKLTVKNKYPIPLIVDLFDQLGGARWFTKLDLRFGYYQVRIAEGDEPKTDCVTRYGSYEFLVMPFGLTNAPATFCTLMNKGVPSLTRERALCQGGKMLVCAKGSVVPRPYYWRQALDGQRQDPLKEAMVNEPVLVLPDYTKPFVVFTDASNVAISGVLMQEGHLVAYESRKLNETERRYSVHKKDMTTVVHCLRTWRYYLLGSKFVVFTDNVANNYFLTHKKLSPKQARWQEFLAEFDFSMEYKPVKVNYVADGLSRREFWLEGELLYYRGNRLFVPRYVKLRKELMKECHESKWAGHPGVDRTLALLSEQYYWSHMVEDVLAYVKNCLVCQQEKIEAKKPAGLLQPLPIPERPWESISMDFIIGLPKTDGLSSIMVVVDRFSKYATFIPASKVCPAIEAARLFLKHVTELFKLMGSSLNFSTAVHPQTDVQTERVNALLEIYLRHYVRANQRDWPKLLDVAQFSYNLQRSEATNQSPFEIVTRKQPLTPNTVVTKYEGPNPSAHNIANEWHEQHVLARACLYKAGKRTKKWADRKRRDVNFEVGDLVLAKLANVLRHADVHKGFVRRYEGSFRVVKRVGTMAYKLELPPTIRAYPVIHISLLKPYHQDAEDPDRVKSHRAPVGVAVSYDKEIQDIQAERVIRRPGHRPRHEYFVLWKG</sequence>
<keyword evidence="5" id="KW-0540">Nuclease</keyword>
<dbReference type="GO" id="GO:0046872">
    <property type="term" value="F:metal ion binding"/>
    <property type="evidence" value="ECO:0007669"/>
    <property type="project" value="UniProtKB-KW"/>
</dbReference>
<dbReference type="EMBL" id="VEPZ02001279">
    <property type="protein sequence ID" value="KAE8682559.1"/>
    <property type="molecule type" value="Genomic_DNA"/>
</dbReference>
<dbReference type="InterPro" id="IPR021109">
    <property type="entry name" value="Peptidase_aspartic_dom_sf"/>
</dbReference>
<dbReference type="CDD" id="cd01647">
    <property type="entry name" value="RT_LTR"/>
    <property type="match status" value="1"/>
</dbReference>
<dbReference type="SUPFAM" id="SSF56672">
    <property type="entry name" value="DNA/RNA polymerases"/>
    <property type="match status" value="1"/>
</dbReference>
<dbReference type="Gene3D" id="3.10.20.370">
    <property type="match status" value="1"/>
</dbReference>
<feature type="domain" description="Integrase catalytic" evidence="17">
    <location>
        <begin position="915"/>
        <end position="1025"/>
    </location>
</feature>
<dbReference type="GO" id="GO:0006508">
    <property type="term" value="P:proteolysis"/>
    <property type="evidence" value="ECO:0007669"/>
    <property type="project" value="UniProtKB-KW"/>
</dbReference>
<keyword evidence="7" id="KW-0064">Aspartyl protease</keyword>
<evidence type="ECO:0000256" key="5">
    <source>
        <dbReference type="ARBA" id="ARBA00022722"/>
    </source>
</evidence>
<dbReference type="Proteomes" id="UP000436088">
    <property type="component" value="Unassembled WGS sequence"/>
</dbReference>
<evidence type="ECO:0000256" key="3">
    <source>
        <dbReference type="ARBA" id="ARBA00022679"/>
    </source>
</evidence>
<dbReference type="Gene3D" id="3.10.10.10">
    <property type="entry name" value="HIV Type 1 Reverse Transcriptase, subunit A, domain 1"/>
    <property type="match status" value="1"/>
</dbReference>
<keyword evidence="9" id="KW-0378">Hydrolase</keyword>
<dbReference type="GO" id="GO:0015074">
    <property type="term" value="P:DNA integration"/>
    <property type="evidence" value="ECO:0007669"/>
    <property type="project" value="UniProtKB-KW"/>
</dbReference>
<dbReference type="InterPro" id="IPR000477">
    <property type="entry name" value="RT_dom"/>
</dbReference>
<evidence type="ECO:0000313" key="18">
    <source>
        <dbReference type="EMBL" id="KAE8682559.1"/>
    </source>
</evidence>
<evidence type="ECO:0000256" key="2">
    <source>
        <dbReference type="ARBA" id="ARBA00022670"/>
    </source>
</evidence>
<dbReference type="PANTHER" id="PTHR37984">
    <property type="entry name" value="PROTEIN CBG26694"/>
    <property type="match status" value="1"/>
</dbReference>
<keyword evidence="13" id="KW-0239">DNA-directed DNA polymerase</keyword>
<dbReference type="InterPro" id="IPR041588">
    <property type="entry name" value="Integrase_H2C2"/>
</dbReference>
<dbReference type="Pfam" id="PF00078">
    <property type="entry name" value="RVT_1"/>
    <property type="match status" value="1"/>
</dbReference>
<keyword evidence="15" id="KW-0233">DNA recombination</keyword>
<dbReference type="PANTHER" id="PTHR37984:SF5">
    <property type="entry name" value="PROTEIN NYNRIN-LIKE"/>
    <property type="match status" value="1"/>
</dbReference>
<evidence type="ECO:0000256" key="8">
    <source>
        <dbReference type="ARBA" id="ARBA00022759"/>
    </source>
</evidence>
<dbReference type="InterPro" id="IPR043502">
    <property type="entry name" value="DNA/RNA_pol_sf"/>
</dbReference>
<dbReference type="Pfam" id="PF13975">
    <property type="entry name" value="gag-asp_proteas"/>
    <property type="match status" value="1"/>
</dbReference>